<dbReference type="Gene3D" id="2.30.31.10">
    <property type="entry name" value="Transcriptional Coactivator Pc4, Chain A"/>
    <property type="match status" value="1"/>
</dbReference>
<keyword evidence="3" id="KW-0805">Transcription regulation</keyword>
<evidence type="ECO:0000256" key="7">
    <source>
        <dbReference type="SAM" id="MobiDB-lite"/>
    </source>
</evidence>
<evidence type="ECO:0000313" key="9">
    <source>
        <dbReference type="EMBL" id="KSA00240.1"/>
    </source>
</evidence>
<dbReference type="GeneID" id="26840996"/>
<evidence type="ECO:0000256" key="6">
    <source>
        <dbReference type="ARBA" id="ARBA00023242"/>
    </source>
</evidence>
<dbReference type="InterPro" id="IPR009044">
    <property type="entry name" value="ssDNA-bd_transcriptional_reg"/>
</dbReference>
<sequence length="133" mass="15051">MAYKRSFSNKTNPSTSSSNDTVIELDKKKQITVRKFNNVNLVDIREFYIDKDTNEKKPGKKGISLTEDTWLKLVQSSGEVQDALDVLNGVEPNRKRTKQSENNENDADKKEAAVGDNKPEAKKEEEESDEDAD</sequence>
<name>A0A0V1PVN0_9ASCO</name>
<dbReference type="GO" id="GO:0005634">
    <property type="term" value="C:nucleus"/>
    <property type="evidence" value="ECO:0007669"/>
    <property type="project" value="UniProtKB-SubCell"/>
</dbReference>
<feature type="region of interest" description="Disordered" evidence="7">
    <location>
        <begin position="1"/>
        <end position="22"/>
    </location>
</feature>
<dbReference type="GO" id="GO:0060261">
    <property type="term" value="P:positive regulation of transcription initiation by RNA polymerase II"/>
    <property type="evidence" value="ECO:0007669"/>
    <property type="project" value="InterPro"/>
</dbReference>
<evidence type="ECO:0000256" key="4">
    <source>
        <dbReference type="ARBA" id="ARBA00023125"/>
    </source>
</evidence>
<dbReference type="Pfam" id="PF02229">
    <property type="entry name" value="PC4"/>
    <property type="match status" value="1"/>
</dbReference>
<feature type="compositionally biased region" description="Low complexity" evidence="7">
    <location>
        <begin position="1"/>
        <end position="21"/>
    </location>
</feature>
<evidence type="ECO:0000259" key="8">
    <source>
        <dbReference type="Pfam" id="PF02229"/>
    </source>
</evidence>
<dbReference type="SUPFAM" id="SSF54447">
    <property type="entry name" value="ssDNA-binding transcriptional regulator domain"/>
    <property type="match status" value="1"/>
</dbReference>
<dbReference type="AlphaFoldDB" id="A0A0V1PVN0"/>
<feature type="compositionally biased region" description="Basic and acidic residues" evidence="7">
    <location>
        <begin position="92"/>
        <end position="125"/>
    </location>
</feature>
<evidence type="ECO:0000256" key="2">
    <source>
        <dbReference type="ARBA" id="ARBA00009001"/>
    </source>
</evidence>
<dbReference type="InterPro" id="IPR003173">
    <property type="entry name" value="PC4_C"/>
</dbReference>
<feature type="region of interest" description="Disordered" evidence="7">
    <location>
        <begin position="84"/>
        <end position="133"/>
    </location>
</feature>
<dbReference type="InterPro" id="IPR045125">
    <property type="entry name" value="Sub1/Tcp4-like"/>
</dbReference>
<accession>A0A0V1PVN0</accession>
<dbReference type="OrthoDB" id="2505440at2759"/>
<dbReference type="GO" id="GO:0003677">
    <property type="term" value="F:DNA binding"/>
    <property type="evidence" value="ECO:0007669"/>
    <property type="project" value="UniProtKB-KW"/>
</dbReference>
<comment type="caution">
    <text evidence="9">The sequence shown here is derived from an EMBL/GenBank/DDBJ whole genome shotgun (WGS) entry which is preliminary data.</text>
</comment>
<feature type="domain" description="Transcriptional coactivator p15 (PC4) C-terminal" evidence="8">
    <location>
        <begin position="24"/>
        <end position="75"/>
    </location>
</feature>
<dbReference type="Proteomes" id="UP000054251">
    <property type="component" value="Unassembled WGS sequence"/>
</dbReference>
<gene>
    <name evidence="9" type="ORF">AC631_03987</name>
</gene>
<protein>
    <recommendedName>
        <fullName evidence="8">Transcriptional coactivator p15 (PC4) C-terminal domain-containing protein</fullName>
    </recommendedName>
</protein>
<dbReference type="EMBL" id="LMYN01000096">
    <property type="protein sequence ID" value="KSA00240.1"/>
    <property type="molecule type" value="Genomic_DNA"/>
</dbReference>
<dbReference type="PANTHER" id="PTHR13215">
    <property type="entry name" value="RNA POLYMERASE II TRANSCRIPTIONAL COACTIVATOR"/>
    <property type="match status" value="1"/>
</dbReference>
<dbReference type="GO" id="GO:0003713">
    <property type="term" value="F:transcription coactivator activity"/>
    <property type="evidence" value="ECO:0007669"/>
    <property type="project" value="InterPro"/>
</dbReference>
<keyword evidence="6" id="KW-0539">Nucleus</keyword>
<proteinExistence type="inferred from homology"/>
<keyword evidence="4" id="KW-0238">DNA-binding</keyword>
<evidence type="ECO:0000256" key="5">
    <source>
        <dbReference type="ARBA" id="ARBA00023163"/>
    </source>
</evidence>
<evidence type="ECO:0000256" key="3">
    <source>
        <dbReference type="ARBA" id="ARBA00023015"/>
    </source>
</evidence>
<comment type="similarity">
    <text evidence="2">Belongs to the transcriptional coactivator PC4 family.</text>
</comment>
<keyword evidence="5" id="KW-0804">Transcription</keyword>
<organism evidence="9 10">
    <name type="scientific">Debaryomyces fabryi</name>
    <dbReference type="NCBI Taxonomy" id="58627"/>
    <lineage>
        <taxon>Eukaryota</taxon>
        <taxon>Fungi</taxon>
        <taxon>Dikarya</taxon>
        <taxon>Ascomycota</taxon>
        <taxon>Saccharomycotina</taxon>
        <taxon>Pichiomycetes</taxon>
        <taxon>Debaryomycetaceae</taxon>
        <taxon>Debaryomyces</taxon>
    </lineage>
</organism>
<comment type="subcellular location">
    <subcellularLocation>
        <location evidence="1">Nucleus</location>
    </subcellularLocation>
</comment>
<evidence type="ECO:0000313" key="10">
    <source>
        <dbReference type="Proteomes" id="UP000054251"/>
    </source>
</evidence>
<keyword evidence="10" id="KW-1185">Reference proteome</keyword>
<reference evidence="9 10" key="1">
    <citation type="submission" date="2015-11" db="EMBL/GenBank/DDBJ databases">
        <title>The genome of Debaryomyces fabryi.</title>
        <authorList>
            <person name="Tafer H."/>
            <person name="Lopandic K."/>
        </authorList>
    </citation>
    <scope>NUCLEOTIDE SEQUENCE [LARGE SCALE GENOMIC DNA]</scope>
    <source>
        <strain evidence="9 10">CBS 789</strain>
    </source>
</reference>
<dbReference type="RefSeq" id="XP_015466342.1">
    <property type="nucleotide sequence ID" value="XM_015612816.1"/>
</dbReference>
<evidence type="ECO:0000256" key="1">
    <source>
        <dbReference type="ARBA" id="ARBA00004123"/>
    </source>
</evidence>